<evidence type="ECO:0000313" key="7">
    <source>
        <dbReference type="EMBL" id="MCL1629530.1"/>
    </source>
</evidence>
<feature type="domain" description="Tn3 transposase DDE" evidence="5">
    <location>
        <begin position="571"/>
        <end position="957"/>
    </location>
</feature>
<dbReference type="InterPro" id="IPR002513">
    <property type="entry name" value="Tn3_Tnp_DDE_dom"/>
</dbReference>
<keyword evidence="2" id="KW-0815">Transposition</keyword>
<evidence type="ECO:0000256" key="3">
    <source>
        <dbReference type="ARBA" id="ARBA00023125"/>
    </source>
</evidence>
<comment type="similarity">
    <text evidence="1">Belongs to the transposase 7 family.</text>
</comment>
<keyword evidence="3" id="KW-0238">DNA-binding</keyword>
<evidence type="ECO:0000313" key="8">
    <source>
        <dbReference type="Proteomes" id="UP001202550"/>
    </source>
</evidence>
<dbReference type="Pfam" id="PF01526">
    <property type="entry name" value="DDE_Tnp_Tn3"/>
    <property type="match status" value="1"/>
</dbReference>
<keyword evidence="4" id="KW-0233">DNA recombination</keyword>
<organism evidence="7 8">
    <name type="scientific">Roseinatronobacter domitianus</name>
    <dbReference type="NCBI Taxonomy" id="2940293"/>
    <lineage>
        <taxon>Bacteria</taxon>
        <taxon>Pseudomonadati</taxon>
        <taxon>Pseudomonadota</taxon>
        <taxon>Alphaproteobacteria</taxon>
        <taxon>Rhodobacterales</taxon>
        <taxon>Paracoccaceae</taxon>
        <taxon>Roseinatronobacter</taxon>
    </lineage>
</organism>
<gene>
    <name evidence="7" type="ORF">M3N55_12385</name>
</gene>
<dbReference type="Pfam" id="PF13700">
    <property type="entry name" value="DUF4158"/>
    <property type="match status" value="1"/>
</dbReference>
<feature type="domain" description="DUF4158" evidence="6">
    <location>
        <begin position="6"/>
        <end position="169"/>
    </location>
</feature>
<evidence type="ECO:0000256" key="4">
    <source>
        <dbReference type="ARBA" id="ARBA00023172"/>
    </source>
</evidence>
<proteinExistence type="inferred from homology"/>
<protein>
    <submittedName>
        <fullName evidence="7">Tn3 family transposase</fullName>
    </submittedName>
</protein>
<accession>A0ABT0M562</accession>
<dbReference type="InterPro" id="IPR025296">
    <property type="entry name" value="DUF4158"/>
</dbReference>
<evidence type="ECO:0000256" key="2">
    <source>
        <dbReference type="ARBA" id="ARBA00022578"/>
    </source>
</evidence>
<evidence type="ECO:0000256" key="1">
    <source>
        <dbReference type="ARBA" id="ARBA00009402"/>
    </source>
</evidence>
<evidence type="ECO:0000259" key="5">
    <source>
        <dbReference type="Pfam" id="PF01526"/>
    </source>
</evidence>
<keyword evidence="8" id="KW-1185">Reference proteome</keyword>
<dbReference type="EMBL" id="JALZWP010000012">
    <property type="protein sequence ID" value="MCL1629530.1"/>
    <property type="molecule type" value="Genomic_DNA"/>
</dbReference>
<dbReference type="Proteomes" id="UP001202550">
    <property type="component" value="Unassembled WGS sequence"/>
</dbReference>
<comment type="caution">
    <text evidence="7">The sequence shown here is derived from an EMBL/GenBank/DDBJ whole genome shotgun (WGS) entry which is preliminary data.</text>
</comment>
<evidence type="ECO:0000259" key="6">
    <source>
        <dbReference type="Pfam" id="PF13700"/>
    </source>
</evidence>
<dbReference type="NCBIfam" id="NF033527">
    <property type="entry name" value="transpos_Tn3"/>
    <property type="match status" value="1"/>
</dbReference>
<sequence>MPRRSILTARQRAALIDLPQDEASILHHYTLSDHDIEVIRTRRHARNRLGFALQLCAFRYPGRLLVSGEVIPEAISRFIAAQLGEEMDELSRYAETDVTRRRHLVDLRQVYGFKMFSGHRARELNTWLAGEAENAASNHDLARRFVEECRRTRTILPGMSVIERLCADALVAAERRIDSAIVARLDDAMKAHLDGLLSEMVEGKVSRFVWLRQFEVGQNSADVTRLLDRLEFLQEMTLSPDILSGIPPHRVTRLQRQGERYFADGQRDISSDRRLAIIAVCAVAWRAVLADAVVETHDQIVGKTWQGAKKLCDARIADAKTAVQDTLRAFKSLGAALLVARSDGEPLDQATELACGWERLEGLVATAAELTDTMAADPLAHVGQGYHRFRRYAPRMLRVLDIKAAGVAAPLLHASTLIAEDEKPEIRPVGFLRRGSKWHRHLNAQDEDGHRLWEVAVFFHLRDAFRSGDIWLSQSRRYGDLKQALVPAEAVKDIPRLAVPLDPEAWLADRKARMTDGLKRLAKAARAGAIPGGSIENGILKVDRLSAAVPEEADELVLDLYDRLPAIRITELLQEVDADIGFTEIFTNSQTGAPCKDQIGMLTVLLAEGLNLGLSKMAEATNTHDYFQLSRLSRWHVESDAINQALAMVIDAQSRLPMAKFWGGGVTASSDGQFFPAARQGEAMNLINAKYGSEPGLKAYTHVSDQFGPFATQNIPATVSEAPYILDGLLMNEAGRKITEQYADTGGFTDHVFAVTSLIGFRFIPRIRDLPSRRLHLFDPASAPDELRGLIGGKIREGLIVQNWPGVLRSAATIVTGAMPPSQLLKKFAAYPRQHELAVALREIGRVERTLFIIEWILDADMQRRAQIGLNKGEAHHALKNALRIGRQGEIRDRTAEGQHYRMAGLNLLAAITIYWNTKYLGQAVAARQRAGLNCGPDLLAHISPLGWAHILLTGEYRWRRQTGGRL</sequence>
<dbReference type="InterPro" id="IPR047653">
    <property type="entry name" value="Tn3-like_transpos"/>
</dbReference>
<reference evidence="7 8" key="1">
    <citation type="submission" date="2022-05" db="EMBL/GenBank/DDBJ databases">
        <title>Seasonal and diel survey of microbial diversity of the Tyrrhenian coast.</title>
        <authorList>
            <person name="Gattoni G."/>
            <person name="Corral P."/>
        </authorList>
    </citation>
    <scope>NUCLEOTIDE SEQUENCE [LARGE SCALE GENOMIC DNA]</scope>
    <source>
        <strain evidence="7 8">V10</strain>
    </source>
</reference>
<dbReference type="RefSeq" id="WP_249059538.1">
    <property type="nucleotide sequence ID" value="NZ_JALZWP010000012.1"/>
</dbReference>
<name>A0ABT0M562_9RHOB</name>